<keyword evidence="2" id="KW-1185">Reference proteome</keyword>
<evidence type="ECO:0000313" key="1">
    <source>
        <dbReference type="EMBL" id="KAF7154387.1"/>
    </source>
</evidence>
<dbReference type="OrthoDB" id="419694at2759"/>
<dbReference type="Proteomes" id="UP000626092">
    <property type="component" value="Unassembled WGS sequence"/>
</dbReference>
<protein>
    <submittedName>
        <fullName evidence="1">Uncharacterized protein</fullName>
    </submittedName>
</protein>
<reference evidence="1" key="1">
    <citation type="submission" date="2019-11" db="EMBL/GenBank/DDBJ databases">
        <authorList>
            <person name="Liu Y."/>
            <person name="Hou J."/>
            <person name="Li T.-Q."/>
            <person name="Guan C.-H."/>
            <person name="Wu X."/>
            <person name="Wu H.-Z."/>
            <person name="Ling F."/>
            <person name="Zhang R."/>
            <person name="Shi X.-G."/>
            <person name="Ren J.-P."/>
            <person name="Chen E.-F."/>
            <person name="Sun J.-M."/>
        </authorList>
    </citation>
    <scope>NUCLEOTIDE SEQUENCE</scope>
    <source>
        <strain evidence="1">Adult_tree_wgs_1</strain>
        <tissue evidence="1">Leaves</tissue>
    </source>
</reference>
<dbReference type="EMBL" id="WJXA01000001">
    <property type="protein sequence ID" value="KAF7154387.1"/>
    <property type="molecule type" value="Genomic_DNA"/>
</dbReference>
<organism evidence="1 2">
    <name type="scientific">Rhododendron simsii</name>
    <name type="common">Sims's rhododendron</name>
    <dbReference type="NCBI Taxonomy" id="118357"/>
    <lineage>
        <taxon>Eukaryota</taxon>
        <taxon>Viridiplantae</taxon>
        <taxon>Streptophyta</taxon>
        <taxon>Embryophyta</taxon>
        <taxon>Tracheophyta</taxon>
        <taxon>Spermatophyta</taxon>
        <taxon>Magnoliopsida</taxon>
        <taxon>eudicotyledons</taxon>
        <taxon>Gunneridae</taxon>
        <taxon>Pentapetalae</taxon>
        <taxon>asterids</taxon>
        <taxon>Ericales</taxon>
        <taxon>Ericaceae</taxon>
        <taxon>Ericoideae</taxon>
        <taxon>Rhodoreae</taxon>
        <taxon>Rhododendron</taxon>
    </lineage>
</organism>
<evidence type="ECO:0000313" key="2">
    <source>
        <dbReference type="Proteomes" id="UP000626092"/>
    </source>
</evidence>
<proteinExistence type="predicted"/>
<comment type="caution">
    <text evidence="1">The sequence shown here is derived from an EMBL/GenBank/DDBJ whole genome shotgun (WGS) entry which is preliminary data.</text>
</comment>
<name>A0A834HI86_RHOSS</name>
<dbReference type="AlphaFoldDB" id="A0A834HI86"/>
<gene>
    <name evidence="1" type="ORF">RHSIM_Rhsim01G0149000</name>
</gene>
<accession>A0A834HI86</accession>
<dbReference type="PANTHER" id="PTHR35723">
    <property type="entry name" value="POLYPHOSPHATIDYLINOSITOL PHOSPHATASE"/>
    <property type="match status" value="1"/>
</dbReference>
<sequence length="131" mass="14956">MKCFWSDCQVAMPKSNIVILTDPASELPVHRNRVTLHPIQGEYSRDKLMLQRIRFTRPQAFQEEIGGASVLFLPCAIYNWTPPEGAGQFHGMPLDVKVIHFKGSRKRLLLKSWKFLYCSSSSDIVVPHLTT</sequence>